<keyword evidence="3" id="KW-1185">Reference proteome</keyword>
<name>A0A821W6H6_9NEOP</name>
<feature type="compositionally biased region" description="Polar residues" evidence="1">
    <location>
        <begin position="39"/>
        <end position="48"/>
    </location>
</feature>
<evidence type="ECO:0000313" key="2">
    <source>
        <dbReference type="EMBL" id="CAF4920790.1"/>
    </source>
</evidence>
<gene>
    <name evidence="2" type="ORF">PMACD_LOCUS13001</name>
</gene>
<dbReference type="EMBL" id="CAJOBZ010000055">
    <property type="protein sequence ID" value="CAF4920790.1"/>
    <property type="molecule type" value="Genomic_DNA"/>
</dbReference>
<evidence type="ECO:0000313" key="3">
    <source>
        <dbReference type="Proteomes" id="UP000663880"/>
    </source>
</evidence>
<dbReference type="AlphaFoldDB" id="A0A821W6H6"/>
<dbReference type="Proteomes" id="UP000663880">
    <property type="component" value="Unassembled WGS sequence"/>
</dbReference>
<feature type="compositionally biased region" description="Basic and acidic residues" evidence="1">
    <location>
        <begin position="17"/>
        <end position="31"/>
    </location>
</feature>
<protein>
    <submittedName>
        <fullName evidence="2">Uncharacterized protein</fullName>
    </submittedName>
</protein>
<feature type="region of interest" description="Disordered" evidence="1">
    <location>
        <begin position="1"/>
        <end position="51"/>
    </location>
</feature>
<sequence>MEFSWRGLITRSGPRSVADERQSDETADKSHRTIKVPRPSTTSRNNNVAPGYVSRAKTITFTIDNNAPKVFRGGAASCGRYRRRLGVRGAVAWGAFRPKVKAKTTAVTETTTIRCRSRCPNRCCAATLEIVNGT</sequence>
<accession>A0A821W6H6</accession>
<evidence type="ECO:0000256" key="1">
    <source>
        <dbReference type="SAM" id="MobiDB-lite"/>
    </source>
</evidence>
<proteinExistence type="predicted"/>
<organism evidence="2 3">
    <name type="scientific">Pieris macdunnoughi</name>
    <dbReference type="NCBI Taxonomy" id="345717"/>
    <lineage>
        <taxon>Eukaryota</taxon>
        <taxon>Metazoa</taxon>
        <taxon>Ecdysozoa</taxon>
        <taxon>Arthropoda</taxon>
        <taxon>Hexapoda</taxon>
        <taxon>Insecta</taxon>
        <taxon>Pterygota</taxon>
        <taxon>Neoptera</taxon>
        <taxon>Endopterygota</taxon>
        <taxon>Lepidoptera</taxon>
        <taxon>Glossata</taxon>
        <taxon>Ditrysia</taxon>
        <taxon>Papilionoidea</taxon>
        <taxon>Pieridae</taxon>
        <taxon>Pierinae</taxon>
        <taxon>Pieris</taxon>
    </lineage>
</organism>
<comment type="caution">
    <text evidence="2">The sequence shown here is derived from an EMBL/GenBank/DDBJ whole genome shotgun (WGS) entry which is preliminary data.</text>
</comment>
<reference evidence="2" key="1">
    <citation type="submission" date="2021-02" db="EMBL/GenBank/DDBJ databases">
        <authorList>
            <person name="Steward A R."/>
        </authorList>
    </citation>
    <scope>NUCLEOTIDE SEQUENCE</scope>
</reference>